<sequence>MQFSRVAPAPRRGNGHGCPTSPLAWGGPSQFDSAFLEYRTYPEEAGSRPKVQLIGAGATGNSHRNQSGDTTTLVTQSKVAPLTPEVVVVPATSHIGQVETVHGTRVPQPKEAYLLIIGVIPLFMQTIMQVRGPYRITNRSTHLMDSMGRPVVGMASVKTIGARTPGKLQPVPM</sequence>
<evidence type="ECO:0000256" key="1">
    <source>
        <dbReference type="SAM" id="MobiDB-lite"/>
    </source>
</evidence>
<proteinExistence type="predicted"/>
<gene>
    <name evidence="2" type="ORF">MCOR_21515</name>
</gene>
<keyword evidence="3" id="KW-1185">Reference proteome</keyword>
<evidence type="ECO:0000313" key="2">
    <source>
        <dbReference type="EMBL" id="CAC5386024.1"/>
    </source>
</evidence>
<reference evidence="2 3" key="1">
    <citation type="submission" date="2020-06" db="EMBL/GenBank/DDBJ databases">
        <authorList>
            <person name="Li R."/>
            <person name="Bekaert M."/>
        </authorList>
    </citation>
    <scope>NUCLEOTIDE SEQUENCE [LARGE SCALE GENOMIC DNA]</scope>
    <source>
        <strain evidence="3">wild</strain>
    </source>
</reference>
<dbReference type="Proteomes" id="UP000507470">
    <property type="component" value="Unassembled WGS sequence"/>
</dbReference>
<protein>
    <submittedName>
        <fullName evidence="2">Uncharacterized protein</fullName>
    </submittedName>
</protein>
<feature type="region of interest" description="Disordered" evidence="1">
    <location>
        <begin position="1"/>
        <end position="24"/>
    </location>
</feature>
<organism evidence="2 3">
    <name type="scientific">Mytilus coruscus</name>
    <name type="common">Sea mussel</name>
    <dbReference type="NCBI Taxonomy" id="42192"/>
    <lineage>
        <taxon>Eukaryota</taxon>
        <taxon>Metazoa</taxon>
        <taxon>Spiralia</taxon>
        <taxon>Lophotrochozoa</taxon>
        <taxon>Mollusca</taxon>
        <taxon>Bivalvia</taxon>
        <taxon>Autobranchia</taxon>
        <taxon>Pteriomorphia</taxon>
        <taxon>Mytilida</taxon>
        <taxon>Mytiloidea</taxon>
        <taxon>Mytilidae</taxon>
        <taxon>Mytilinae</taxon>
        <taxon>Mytilus</taxon>
    </lineage>
</organism>
<dbReference type="EMBL" id="CACVKT020003834">
    <property type="protein sequence ID" value="CAC5386024.1"/>
    <property type="molecule type" value="Genomic_DNA"/>
</dbReference>
<accession>A0A6J8BT21</accession>
<evidence type="ECO:0000313" key="3">
    <source>
        <dbReference type="Proteomes" id="UP000507470"/>
    </source>
</evidence>
<name>A0A6J8BT21_MYTCO</name>
<dbReference type="AlphaFoldDB" id="A0A6J8BT21"/>